<dbReference type="Pfam" id="PF00239">
    <property type="entry name" value="Resolvase"/>
    <property type="match status" value="1"/>
</dbReference>
<gene>
    <name evidence="7" type="ORF">H6G48_08930</name>
</gene>
<organism evidence="7 8">
    <name type="scientific">Microcystis flos-aquae FACHB-1344</name>
    <dbReference type="NCBI Taxonomy" id="2692899"/>
    <lineage>
        <taxon>Bacteria</taxon>
        <taxon>Bacillati</taxon>
        <taxon>Cyanobacteriota</taxon>
        <taxon>Cyanophyceae</taxon>
        <taxon>Oscillatoriophycideae</taxon>
        <taxon>Chroococcales</taxon>
        <taxon>Microcystaceae</taxon>
        <taxon>Microcystis</taxon>
    </lineage>
</organism>
<evidence type="ECO:0000256" key="2">
    <source>
        <dbReference type="ARBA" id="ARBA00023125"/>
    </source>
</evidence>
<feature type="domain" description="Resolvase/invertase-type recombinase catalytic" evidence="6">
    <location>
        <begin position="61"/>
        <end position="113"/>
    </location>
</feature>
<accession>A0ABR8HSB5</accession>
<dbReference type="PROSITE" id="PS50937">
    <property type="entry name" value="HTH_MERR_2"/>
    <property type="match status" value="1"/>
</dbReference>
<proteinExistence type="predicted"/>
<dbReference type="Proteomes" id="UP000636187">
    <property type="component" value="Unassembled WGS sequence"/>
</dbReference>
<dbReference type="InterPro" id="IPR036162">
    <property type="entry name" value="Resolvase-like_N_sf"/>
</dbReference>
<dbReference type="InterPro" id="IPR000551">
    <property type="entry name" value="MerR-type_HTH_dom"/>
</dbReference>
<keyword evidence="8" id="KW-1185">Reference proteome</keyword>
<dbReference type="PANTHER" id="PTHR36172:SF1">
    <property type="entry name" value="RESOLVASE-RELATED"/>
    <property type="match status" value="1"/>
</dbReference>
<name>A0ABR8HSB5_9CHRO</name>
<evidence type="ECO:0000313" key="7">
    <source>
        <dbReference type="EMBL" id="MBD2621786.1"/>
    </source>
</evidence>
<evidence type="ECO:0000259" key="5">
    <source>
        <dbReference type="PROSITE" id="PS50937"/>
    </source>
</evidence>
<reference evidence="7 8" key="1">
    <citation type="journal article" date="2020" name="ISME J.">
        <title>Comparative genomics reveals insights into cyanobacterial evolution and habitat adaptation.</title>
        <authorList>
            <person name="Chen M.Y."/>
            <person name="Teng W.K."/>
            <person name="Zhao L."/>
            <person name="Hu C.X."/>
            <person name="Zhou Y.K."/>
            <person name="Han B.P."/>
            <person name="Song L.R."/>
            <person name="Shu W.S."/>
        </authorList>
    </citation>
    <scope>NUCLEOTIDE SEQUENCE [LARGE SCALE GENOMIC DNA]</scope>
    <source>
        <strain evidence="7 8">FACHB-1344</strain>
    </source>
</reference>
<feature type="domain" description="HTH merR-type" evidence="5">
    <location>
        <begin position="4"/>
        <end position="46"/>
    </location>
</feature>
<dbReference type="EMBL" id="JACJSW010000110">
    <property type="protein sequence ID" value="MBD2621786.1"/>
    <property type="molecule type" value="Genomic_DNA"/>
</dbReference>
<keyword evidence="2" id="KW-0238">DNA-binding</keyword>
<dbReference type="PROSITE" id="PS00397">
    <property type="entry name" value="RECOMBINASES_1"/>
    <property type="match status" value="1"/>
</dbReference>
<dbReference type="SUPFAM" id="SSF46955">
    <property type="entry name" value="Putative DNA-binding domain"/>
    <property type="match status" value="1"/>
</dbReference>
<keyword evidence="1" id="KW-0229">DNA integration</keyword>
<comment type="caution">
    <text evidence="7">The sequence shown here is derived from an EMBL/GenBank/DDBJ whole genome shotgun (WGS) entry which is preliminary data.</text>
</comment>
<dbReference type="InterPro" id="IPR051491">
    <property type="entry name" value="Recombinase/Transposase-rel"/>
</dbReference>
<dbReference type="PROSITE" id="PS51736">
    <property type="entry name" value="RECOMBINASES_3"/>
    <property type="match status" value="1"/>
</dbReference>
<protein>
    <submittedName>
        <fullName evidence="7">Recombinase family protein</fullName>
    </submittedName>
</protein>
<feature type="active site" description="O-(5'-phospho-DNA)-serine intermediate" evidence="4">
    <location>
        <position position="69"/>
    </location>
</feature>
<keyword evidence="3" id="KW-0233">DNA recombination</keyword>
<dbReference type="Pfam" id="PF00376">
    <property type="entry name" value="MerR"/>
    <property type="match status" value="1"/>
</dbReference>
<evidence type="ECO:0000259" key="6">
    <source>
        <dbReference type="PROSITE" id="PS51736"/>
    </source>
</evidence>
<dbReference type="InterPro" id="IPR009061">
    <property type="entry name" value="DNA-bd_dom_put_sf"/>
</dbReference>
<dbReference type="InterPro" id="IPR006119">
    <property type="entry name" value="Resolv_N"/>
</dbReference>
<dbReference type="PANTHER" id="PTHR36172">
    <property type="match status" value="1"/>
</dbReference>
<evidence type="ECO:0000256" key="4">
    <source>
        <dbReference type="PROSITE-ProRule" id="PRU10137"/>
    </source>
</evidence>
<sequence length="113" mass="13190">MNARYKPGEFAKKINRSIGTLRIWDKNGKLPAHRLPSGHRYYTEEDYYKALSLEQPQIQKKTVIYARVSSAKQKQDLIRQIEALERFCLARGYIIDEVIEEIGGGLNYTRPQF</sequence>
<evidence type="ECO:0000256" key="3">
    <source>
        <dbReference type="ARBA" id="ARBA00023172"/>
    </source>
</evidence>
<dbReference type="Gene3D" id="3.40.50.1390">
    <property type="entry name" value="Resolvase, N-terminal catalytic domain"/>
    <property type="match status" value="1"/>
</dbReference>
<dbReference type="Gene3D" id="1.10.1660.10">
    <property type="match status" value="1"/>
</dbReference>
<evidence type="ECO:0000313" key="8">
    <source>
        <dbReference type="Proteomes" id="UP000636187"/>
    </source>
</evidence>
<evidence type="ECO:0000256" key="1">
    <source>
        <dbReference type="ARBA" id="ARBA00022908"/>
    </source>
</evidence>
<dbReference type="InterPro" id="IPR006118">
    <property type="entry name" value="Recombinase_CS"/>
</dbReference>